<keyword evidence="5 13" id="KW-1003">Cell membrane</keyword>
<dbReference type="GO" id="GO:0015095">
    <property type="term" value="F:magnesium ion transmembrane transporter activity"/>
    <property type="evidence" value="ECO:0007669"/>
    <property type="project" value="UniProtKB-UniRule"/>
</dbReference>
<dbReference type="SUPFAM" id="SSF144083">
    <property type="entry name" value="Magnesium transport protein CorA, transmembrane region"/>
    <property type="match status" value="1"/>
</dbReference>
<evidence type="ECO:0000256" key="10">
    <source>
        <dbReference type="ARBA" id="ARBA00023065"/>
    </source>
</evidence>
<evidence type="ECO:0000313" key="16">
    <source>
        <dbReference type="Proteomes" id="UP000242515"/>
    </source>
</evidence>
<name>A0A1H9JWP8_9GAMM</name>
<protein>
    <recommendedName>
        <fullName evidence="3 13">Magnesium transport protein CorA</fullName>
    </recommendedName>
</protein>
<dbReference type="GO" id="GO:0015099">
    <property type="term" value="F:nickel cation transmembrane transporter activity"/>
    <property type="evidence" value="ECO:0007669"/>
    <property type="project" value="TreeGrafter"/>
</dbReference>
<dbReference type="InterPro" id="IPR004488">
    <property type="entry name" value="Mg/Co-transport_prot_CorA"/>
</dbReference>
<dbReference type="PANTHER" id="PTHR47685">
    <property type="entry name" value="MAGNESIUM TRANSPORT PROTEIN CORA"/>
    <property type="match status" value="1"/>
</dbReference>
<organism evidence="15 16">
    <name type="scientific">Rosenbergiella nectarea</name>
    <dbReference type="NCBI Taxonomy" id="988801"/>
    <lineage>
        <taxon>Bacteria</taxon>
        <taxon>Pseudomonadati</taxon>
        <taxon>Pseudomonadota</taxon>
        <taxon>Gammaproteobacteria</taxon>
        <taxon>Enterobacterales</taxon>
        <taxon>Erwiniaceae</taxon>
        <taxon>Rosenbergiella</taxon>
    </lineage>
</organism>
<evidence type="ECO:0000256" key="8">
    <source>
        <dbReference type="ARBA" id="ARBA00022842"/>
    </source>
</evidence>
<evidence type="ECO:0000256" key="9">
    <source>
        <dbReference type="ARBA" id="ARBA00022989"/>
    </source>
</evidence>
<comment type="caution">
    <text evidence="13">Lacks conserved residue(s) required for the propagation of feature annotation.</text>
</comment>
<dbReference type="CDD" id="cd12835">
    <property type="entry name" value="EcCorA-like_1"/>
    <property type="match status" value="1"/>
</dbReference>
<comment type="function">
    <text evidence="13">Mediates influx of magnesium ions.</text>
</comment>
<evidence type="ECO:0000256" key="7">
    <source>
        <dbReference type="ARBA" id="ARBA00022692"/>
    </source>
</evidence>
<evidence type="ECO:0000256" key="14">
    <source>
        <dbReference type="SAM" id="Coils"/>
    </source>
</evidence>
<evidence type="ECO:0000256" key="5">
    <source>
        <dbReference type="ARBA" id="ARBA00022475"/>
    </source>
</evidence>
<dbReference type="GO" id="GO:0005886">
    <property type="term" value="C:plasma membrane"/>
    <property type="evidence" value="ECO:0007669"/>
    <property type="project" value="UniProtKB-SubCell"/>
</dbReference>
<keyword evidence="4 13" id="KW-0813">Transport</keyword>
<dbReference type="OrthoDB" id="9803416at2"/>
<keyword evidence="16" id="KW-1185">Reference proteome</keyword>
<dbReference type="FunFam" id="1.20.58.340:FF:000001">
    <property type="entry name" value="Magnesium transport protein CorA"/>
    <property type="match status" value="1"/>
</dbReference>
<dbReference type="InterPro" id="IPR002523">
    <property type="entry name" value="MgTranspt_CorA/ZnTranspt_ZntB"/>
</dbReference>
<evidence type="ECO:0000256" key="11">
    <source>
        <dbReference type="ARBA" id="ARBA00023136"/>
    </source>
</evidence>
<feature type="transmembrane region" description="Helical" evidence="13">
    <location>
        <begin position="291"/>
        <end position="311"/>
    </location>
</feature>
<dbReference type="InterPro" id="IPR045861">
    <property type="entry name" value="CorA_cytoplasmic_dom"/>
</dbReference>
<keyword evidence="8 13" id="KW-0460">Magnesium</keyword>
<dbReference type="PANTHER" id="PTHR47685:SF1">
    <property type="entry name" value="MAGNESIUM TRANSPORT PROTEIN CORA"/>
    <property type="match status" value="1"/>
</dbReference>
<evidence type="ECO:0000256" key="6">
    <source>
        <dbReference type="ARBA" id="ARBA00022519"/>
    </source>
</evidence>
<keyword evidence="9 13" id="KW-1133">Transmembrane helix</keyword>
<evidence type="ECO:0000313" key="15">
    <source>
        <dbReference type="EMBL" id="SEQ91278.1"/>
    </source>
</evidence>
<comment type="similarity">
    <text evidence="2 13">Belongs to the CorA metal ion transporter (MIT) (TC 1.A.35) family.</text>
</comment>
<keyword evidence="7 13" id="KW-0812">Transmembrane</keyword>
<evidence type="ECO:0000256" key="3">
    <source>
        <dbReference type="ARBA" id="ARBA00019439"/>
    </source>
</evidence>
<sequence>MLSAFKLEENRLSRMETEESNVALSNAVWVDLIEPDEDERDLVQQTLGQGLATRPELEDIEASARFFEDEDGLHIHSFFFYEDADDHAGNATVAFTIRDGRLFTLRERELPAFRLYRMRARSQTLIDGNVFEVLLDLFETKIEQLADEIENIYSALEKLSRVIMEGQQGEEYDEALSRLAELEDIGWKVRLCLMDTQRALNFLIRKARLPANQLEQAREVLRDIDSLLPHNESLFQKVNFLMQAAMGFISIEQNRIIKIFSVVSVVFLPPTLVASSYGMNFEFMPELKWSFGYPGAILLMILAGLAPYLYFKRKNWL</sequence>
<keyword evidence="10 13" id="KW-0406">Ion transport</keyword>
<comment type="catalytic activity">
    <reaction evidence="12">
        <text>Mg(2+)(in) = Mg(2+)(out)</text>
        <dbReference type="Rhea" id="RHEA:29827"/>
        <dbReference type="ChEBI" id="CHEBI:18420"/>
    </reaction>
</comment>
<dbReference type="Gene3D" id="1.20.58.340">
    <property type="entry name" value="Magnesium transport protein CorA, transmembrane region"/>
    <property type="match status" value="1"/>
</dbReference>
<evidence type="ECO:0000256" key="1">
    <source>
        <dbReference type="ARBA" id="ARBA00004429"/>
    </source>
</evidence>
<feature type="coiled-coil region" evidence="14">
    <location>
        <begin position="135"/>
        <end position="162"/>
    </location>
</feature>
<comment type="subcellular location">
    <subcellularLocation>
        <location evidence="1">Cell inner membrane</location>
        <topology evidence="1">Multi-pass membrane protein</topology>
    </subcellularLocation>
    <subcellularLocation>
        <location evidence="13">Membrane</location>
        <topology evidence="13">Multi-pass membrane protein</topology>
    </subcellularLocation>
</comment>
<dbReference type="EMBL" id="FOGC01000008">
    <property type="protein sequence ID" value="SEQ91278.1"/>
    <property type="molecule type" value="Genomic_DNA"/>
</dbReference>
<dbReference type="GO" id="GO:0015087">
    <property type="term" value="F:cobalt ion transmembrane transporter activity"/>
    <property type="evidence" value="ECO:0007669"/>
    <property type="project" value="UniProtKB-UniRule"/>
</dbReference>
<proteinExistence type="inferred from homology"/>
<keyword evidence="14" id="KW-0175">Coiled coil</keyword>
<gene>
    <name evidence="13" type="primary">corA</name>
    <name evidence="15" type="ORF">SAMN05216522_108108</name>
</gene>
<dbReference type="AlphaFoldDB" id="A0A1H9JWP8"/>
<accession>A0A1H9JWP8</accession>
<dbReference type="NCBIfam" id="TIGR00383">
    <property type="entry name" value="corA"/>
    <property type="match status" value="1"/>
</dbReference>
<keyword evidence="11 13" id="KW-0472">Membrane</keyword>
<reference evidence="16" key="1">
    <citation type="submission" date="2016-10" db="EMBL/GenBank/DDBJ databases">
        <authorList>
            <person name="Varghese N."/>
            <person name="Submissions S."/>
        </authorList>
    </citation>
    <scope>NUCLEOTIDE SEQUENCE [LARGE SCALE GENOMIC DNA]</scope>
    <source>
        <strain evidence="16">8N4</strain>
    </source>
</reference>
<dbReference type="Proteomes" id="UP000242515">
    <property type="component" value="Unassembled WGS sequence"/>
</dbReference>
<dbReference type="SUPFAM" id="SSF143865">
    <property type="entry name" value="CorA soluble domain-like"/>
    <property type="match status" value="1"/>
</dbReference>
<dbReference type="InterPro" id="IPR045863">
    <property type="entry name" value="CorA_TM1_TM2"/>
</dbReference>
<dbReference type="Pfam" id="PF01544">
    <property type="entry name" value="CorA"/>
    <property type="match status" value="1"/>
</dbReference>
<evidence type="ECO:0000256" key="4">
    <source>
        <dbReference type="ARBA" id="ARBA00022448"/>
    </source>
</evidence>
<evidence type="ECO:0000256" key="13">
    <source>
        <dbReference type="RuleBase" id="RU362010"/>
    </source>
</evidence>
<dbReference type="InterPro" id="IPR050829">
    <property type="entry name" value="CorA_MIT"/>
</dbReference>
<keyword evidence="6" id="KW-0997">Cell inner membrane</keyword>
<evidence type="ECO:0000256" key="12">
    <source>
        <dbReference type="ARBA" id="ARBA00034269"/>
    </source>
</evidence>
<evidence type="ECO:0000256" key="2">
    <source>
        <dbReference type="ARBA" id="ARBA00009765"/>
    </source>
</evidence>
<dbReference type="RefSeq" id="WP_092676703.1">
    <property type="nucleotide sequence ID" value="NZ_FOGC01000008.1"/>
</dbReference>
<dbReference type="STRING" id="988801.SAMN05216522_108108"/>